<reference evidence="9 10" key="1">
    <citation type="submission" date="2014-06" db="EMBL/GenBank/DDBJ databases">
        <title>Genetic determinant of reutericyclin biosynthesis of Lactobacillus reuteri.</title>
        <authorList>
            <person name="Lin X."/>
            <person name="Duar R."/>
            <person name="Walter J."/>
            <person name="Gaenzle M."/>
        </authorList>
    </citation>
    <scope>NUCLEOTIDE SEQUENCE [LARGE SCALE GENOMIC DNA]</scope>
    <source>
        <strain evidence="9 10">LTH2584</strain>
    </source>
</reference>
<feature type="transmembrane region" description="Helical" evidence="7">
    <location>
        <begin position="250"/>
        <end position="270"/>
    </location>
</feature>
<keyword evidence="5 7" id="KW-1133">Transmembrane helix</keyword>
<gene>
    <name evidence="9" type="ORF">LR3_07180</name>
</gene>
<evidence type="ECO:0000256" key="3">
    <source>
        <dbReference type="ARBA" id="ARBA00022475"/>
    </source>
</evidence>
<organism evidence="9 10">
    <name type="scientific">Limosilactobacillus reuteri</name>
    <name type="common">Lactobacillus reuteri</name>
    <dbReference type="NCBI Taxonomy" id="1598"/>
    <lineage>
        <taxon>Bacteria</taxon>
        <taxon>Bacillati</taxon>
        <taxon>Bacillota</taxon>
        <taxon>Bacilli</taxon>
        <taxon>Lactobacillales</taxon>
        <taxon>Lactobacillaceae</taxon>
        <taxon>Limosilactobacillus</taxon>
    </lineage>
</organism>
<feature type="domain" description="Major facilitator superfamily (MFS) profile" evidence="8">
    <location>
        <begin position="11"/>
        <end position="391"/>
    </location>
</feature>
<dbReference type="Gene3D" id="1.20.1250.20">
    <property type="entry name" value="MFS general substrate transporter like domains"/>
    <property type="match status" value="1"/>
</dbReference>
<dbReference type="PANTHER" id="PTHR23517">
    <property type="entry name" value="RESISTANCE PROTEIN MDTM, PUTATIVE-RELATED-RELATED"/>
    <property type="match status" value="1"/>
</dbReference>
<dbReference type="InterPro" id="IPR036259">
    <property type="entry name" value="MFS_trans_sf"/>
</dbReference>
<feature type="transmembrane region" description="Helical" evidence="7">
    <location>
        <begin position="364"/>
        <end position="382"/>
    </location>
</feature>
<keyword evidence="2" id="KW-0813">Transport</keyword>
<dbReference type="RefSeq" id="WP_035168862.1">
    <property type="nucleotide sequence ID" value="NZ_WJNC01000006.1"/>
</dbReference>
<dbReference type="EMBL" id="JOSX01000013">
    <property type="protein sequence ID" value="KEK15548.1"/>
    <property type="molecule type" value="Genomic_DNA"/>
</dbReference>
<dbReference type="AlphaFoldDB" id="A0A073JMF8"/>
<name>A0A073JMF8_LIMRT</name>
<dbReference type="PROSITE" id="PS50850">
    <property type="entry name" value="MFS"/>
    <property type="match status" value="1"/>
</dbReference>
<proteinExistence type="predicted"/>
<evidence type="ECO:0000256" key="7">
    <source>
        <dbReference type="SAM" id="Phobius"/>
    </source>
</evidence>
<keyword evidence="4 7" id="KW-0812">Transmembrane</keyword>
<evidence type="ECO:0000313" key="9">
    <source>
        <dbReference type="EMBL" id="KEK15548.1"/>
    </source>
</evidence>
<dbReference type="PANTHER" id="PTHR23517:SF3">
    <property type="entry name" value="INTEGRAL MEMBRANE TRANSPORT PROTEIN"/>
    <property type="match status" value="1"/>
</dbReference>
<evidence type="ECO:0000259" key="8">
    <source>
        <dbReference type="PROSITE" id="PS50850"/>
    </source>
</evidence>
<feature type="transmembrane region" description="Helical" evidence="7">
    <location>
        <begin position="78"/>
        <end position="96"/>
    </location>
</feature>
<feature type="transmembrane region" description="Helical" evidence="7">
    <location>
        <begin position="333"/>
        <end position="358"/>
    </location>
</feature>
<dbReference type="GO" id="GO:0005886">
    <property type="term" value="C:plasma membrane"/>
    <property type="evidence" value="ECO:0007669"/>
    <property type="project" value="UniProtKB-SubCell"/>
</dbReference>
<dbReference type="Pfam" id="PF07690">
    <property type="entry name" value="MFS_1"/>
    <property type="match status" value="1"/>
</dbReference>
<dbReference type="PATRIC" id="fig|1598.90.peg.866"/>
<feature type="transmembrane region" description="Helical" evidence="7">
    <location>
        <begin position="144"/>
        <end position="163"/>
    </location>
</feature>
<feature type="transmembrane region" description="Helical" evidence="7">
    <location>
        <begin position="12"/>
        <end position="36"/>
    </location>
</feature>
<feature type="transmembrane region" description="Helical" evidence="7">
    <location>
        <begin position="277"/>
        <end position="293"/>
    </location>
</feature>
<dbReference type="GO" id="GO:0022857">
    <property type="term" value="F:transmembrane transporter activity"/>
    <property type="evidence" value="ECO:0007669"/>
    <property type="project" value="InterPro"/>
</dbReference>
<dbReference type="SUPFAM" id="SSF103473">
    <property type="entry name" value="MFS general substrate transporter"/>
    <property type="match status" value="1"/>
</dbReference>
<sequence>MKSNTNIHRLPFKLSLLAISLFIMMSAVISPALPLMMHAFPTISHVKIELLATIPNLGMIFGLLISPFLNRKWSPKRIILISLLIVGVMGTLPVILNNYLLILISRIFLGIGIGSYNSLAVSLIPQLYTGNQHELNQMIGFQNIMNNLGYVVGSLAICYLVTLSWHAVFLVYIIAIPVLLAFKIWVQLPNATRKAKDSSISMHNLTKFVHPVITWISIMVLLIYIFYMALAYKLPTLIVDAGLGNESTASLLLALLAAIGIPISAAFDWLEQRLHQFVFPLCLAFNAGGFFLISTAHHFWILVIGCIILGSGFGLVMPFIFKWIDNVSDKNAVNFSTTIVLIMMDIGCTISPLVIALIDHTARGALFSSAIFFTLLTIYGLFKSLKHTFIK</sequence>
<feature type="transmembrane region" description="Helical" evidence="7">
    <location>
        <begin position="48"/>
        <end position="66"/>
    </location>
</feature>
<feature type="transmembrane region" description="Helical" evidence="7">
    <location>
        <begin position="169"/>
        <end position="188"/>
    </location>
</feature>
<evidence type="ECO:0000256" key="1">
    <source>
        <dbReference type="ARBA" id="ARBA00004651"/>
    </source>
</evidence>
<evidence type="ECO:0000256" key="4">
    <source>
        <dbReference type="ARBA" id="ARBA00022692"/>
    </source>
</evidence>
<keyword evidence="3" id="KW-1003">Cell membrane</keyword>
<evidence type="ECO:0000256" key="5">
    <source>
        <dbReference type="ARBA" id="ARBA00022989"/>
    </source>
</evidence>
<protein>
    <submittedName>
        <fullName evidence="9">MFS transporter permease</fullName>
    </submittedName>
</protein>
<feature type="transmembrane region" description="Helical" evidence="7">
    <location>
        <begin position="208"/>
        <end position="230"/>
    </location>
</feature>
<feature type="transmembrane region" description="Helical" evidence="7">
    <location>
        <begin position="102"/>
        <end position="124"/>
    </location>
</feature>
<comment type="caution">
    <text evidence="9">The sequence shown here is derived from an EMBL/GenBank/DDBJ whole genome shotgun (WGS) entry which is preliminary data.</text>
</comment>
<dbReference type="InterPro" id="IPR011701">
    <property type="entry name" value="MFS"/>
</dbReference>
<keyword evidence="6 7" id="KW-0472">Membrane</keyword>
<dbReference type="Proteomes" id="UP000027731">
    <property type="component" value="Unassembled WGS sequence"/>
</dbReference>
<comment type="subcellular location">
    <subcellularLocation>
        <location evidence="1">Cell membrane</location>
        <topology evidence="1">Multi-pass membrane protein</topology>
    </subcellularLocation>
</comment>
<evidence type="ECO:0000256" key="6">
    <source>
        <dbReference type="ARBA" id="ARBA00023136"/>
    </source>
</evidence>
<dbReference type="InterPro" id="IPR020846">
    <property type="entry name" value="MFS_dom"/>
</dbReference>
<evidence type="ECO:0000313" key="10">
    <source>
        <dbReference type="Proteomes" id="UP000027731"/>
    </source>
</evidence>
<evidence type="ECO:0000256" key="2">
    <source>
        <dbReference type="ARBA" id="ARBA00022448"/>
    </source>
</evidence>
<dbReference type="InterPro" id="IPR050171">
    <property type="entry name" value="MFS_Transporters"/>
</dbReference>
<accession>A0A073JMF8</accession>
<feature type="transmembrane region" description="Helical" evidence="7">
    <location>
        <begin position="299"/>
        <end position="321"/>
    </location>
</feature>